<keyword evidence="1" id="KW-1133">Transmembrane helix</keyword>
<gene>
    <name evidence="2" type="ORF">QTG54_008696</name>
</gene>
<dbReference type="EMBL" id="JATAAI010000015">
    <property type="protein sequence ID" value="KAK1740601.1"/>
    <property type="molecule type" value="Genomic_DNA"/>
</dbReference>
<keyword evidence="1" id="KW-0812">Transmembrane</keyword>
<sequence length="182" mass="20446">MTVLFDLPNARVESEQVVIVRNVVNVAMAVINLSAVCLVALLYIYLNISFSGFPYRSQNSKESLRKISNVMLFWSLSRIVWGVAMLLAWIHDIDLLTSQGGWSLVLFVLLLFCEIVPIIALMDYNRIIFDFERGATRAMSSLATGHHVLGTLQFDESDEELNASDLFRRTSEEPLLNSGSIS</sequence>
<dbReference type="AlphaFoldDB" id="A0AAD8Y6F3"/>
<feature type="transmembrane region" description="Helical" evidence="1">
    <location>
        <begin position="23"/>
        <end position="46"/>
    </location>
</feature>
<proteinExistence type="predicted"/>
<evidence type="ECO:0000256" key="1">
    <source>
        <dbReference type="SAM" id="Phobius"/>
    </source>
</evidence>
<reference evidence="2" key="1">
    <citation type="submission" date="2023-06" db="EMBL/GenBank/DDBJ databases">
        <title>Survivors Of The Sea: Transcriptome response of Skeletonema marinoi to long-term dormancy.</title>
        <authorList>
            <person name="Pinder M.I.M."/>
            <person name="Kourtchenko O."/>
            <person name="Robertson E.K."/>
            <person name="Larsson T."/>
            <person name="Maumus F."/>
            <person name="Osuna-Cruz C.M."/>
            <person name="Vancaester E."/>
            <person name="Stenow R."/>
            <person name="Vandepoele K."/>
            <person name="Ploug H."/>
            <person name="Bruchert V."/>
            <person name="Godhe A."/>
            <person name="Topel M."/>
        </authorList>
    </citation>
    <scope>NUCLEOTIDE SEQUENCE</scope>
    <source>
        <strain evidence="2">R05AC</strain>
    </source>
</reference>
<evidence type="ECO:0000313" key="2">
    <source>
        <dbReference type="EMBL" id="KAK1740601.1"/>
    </source>
</evidence>
<protein>
    <submittedName>
        <fullName evidence="2">Uncharacterized protein</fullName>
    </submittedName>
</protein>
<name>A0AAD8Y6F3_9STRA</name>
<organism evidence="2 3">
    <name type="scientific">Skeletonema marinoi</name>
    <dbReference type="NCBI Taxonomy" id="267567"/>
    <lineage>
        <taxon>Eukaryota</taxon>
        <taxon>Sar</taxon>
        <taxon>Stramenopiles</taxon>
        <taxon>Ochrophyta</taxon>
        <taxon>Bacillariophyta</taxon>
        <taxon>Coscinodiscophyceae</taxon>
        <taxon>Thalassiosirophycidae</taxon>
        <taxon>Thalassiosirales</taxon>
        <taxon>Skeletonemataceae</taxon>
        <taxon>Skeletonema</taxon>
        <taxon>Skeletonema marinoi-dohrnii complex</taxon>
    </lineage>
</organism>
<accession>A0AAD8Y6F3</accession>
<keyword evidence="3" id="KW-1185">Reference proteome</keyword>
<feature type="transmembrane region" description="Helical" evidence="1">
    <location>
        <begin position="102"/>
        <end position="124"/>
    </location>
</feature>
<keyword evidence="1" id="KW-0472">Membrane</keyword>
<evidence type="ECO:0000313" key="3">
    <source>
        <dbReference type="Proteomes" id="UP001224775"/>
    </source>
</evidence>
<comment type="caution">
    <text evidence="2">The sequence shown here is derived from an EMBL/GenBank/DDBJ whole genome shotgun (WGS) entry which is preliminary data.</text>
</comment>
<feature type="transmembrane region" description="Helical" evidence="1">
    <location>
        <begin position="67"/>
        <end position="90"/>
    </location>
</feature>
<dbReference type="Proteomes" id="UP001224775">
    <property type="component" value="Unassembled WGS sequence"/>
</dbReference>